<dbReference type="Pfam" id="PF00275">
    <property type="entry name" value="EPSP_synthase"/>
    <property type="match status" value="2"/>
</dbReference>
<dbReference type="GO" id="GO:0008652">
    <property type="term" value="P:amino acid biosynthetic process"/>
    <property type="evidence" value="ECO:0007669"/>
    <property type="project" value="UniProtKB-KW"/>
</dbReference>
<keyword evidence="7" id="KW-0934">Plastid</keyword>
<evidence type="ECO:0000256" key="1">
    <source>
        <dbReference type="ARBA" id="ARBA00004229"/>
    </source>
</evidence>
<keyword evidence="6" id="KW-0028">Amino-acid biosynthesis</keyword>
<comment type="pathway">
    <text evidence="2">Metabolic intermediate biosynthesis; chorismate biosynthesis; chorismate from D-erythrose 4-phosphate and phosphoenolpyruvate: step 6/7.</text>
</comment>
<accession>A0A4U5QUA8</accession>
<organism evidence="13">
    <name type="scientific">Populus alba</name>
    <name type="common">White poplar</name>
    <dbReference type="NCBI Taxonomy" id="43335"/>
    <lineage>
        <taxon>Eukaryota</taxon>
        <taxon>Viridiplantae</taxon>
        <taxon>Streptophyta</taxon>
        <taxon>Embryophyta</taxon>
        <taxon>Tracheophyta</taxon>
        <taxon>Spermatophyta</taxon>
        <taxon>Magnoliopsida</taxon>
        <taxon>eudicotyledons</taxon>
        <taxon>Gunneridae</taxon>
        <taxon>Pentapetalae</taxon>
        <taxon>rosids</taxon>
        <taxon>fabids</taxon>
        <taxon>Malpighiales</taxon>
        <taxon>Salicaceae</taxon>
        <taxon>Saliceae</taxon>
        <taxon>Populus</taxon>
    </lineage>
</organism>
<dbReference type="GO" id="GO:0003866">
    <property type="term" value="F:3-phosphoshikimate 1-carboxyvinyltransferase activity"/>
    <property type="evidence" value="ECO:0007669"/>
    <property type="project" value="UniProtKB-EC"/>
</dbReference>
<comment type="caution">
    <text evidence="13">The sequence shown here is derived from an EMBL/GenBank/DDBJ whole genome shotgun (WGS) entry which is preliminary data.</text>
</comment>
<dbReference type="GO" id="GO:0009423">
    <property type="term" value="P:chorismate biosynthetic process"/>
    <property type="evidence" value="ECO:0007669"/>
    <property type="project" value="UniProtKB-UniPathway"/>
</dbReference>
<evidence type="ECO:0000256" key="7">
    <source>
        <dbReference type="ARBA" id="ARBA00022640"/>
    </source>
</evidence>
<evidence type="ECO:0000256" key="9">
    <source>
        <dbReference type="ARBA" id="ARBA00023141"/>
    </source>
</evidence>
<evidence type="ECO:0000256" key="4">
    <source>
        <dbReference type="ARBA" id="ARBA00012450"/>
    </source>
</evidence>
<reference evidence="13" key="1">
    <citation type="submission" date="2018-10" db="EMBL/GenBank/DDBJ databases">
        <title>Population genomic analysis revealed the cold adaptation of white poplar.</title>
        <authorList>
            <person name="Liu Y.-J."/>
        </authorList>
    </citation>
    <scope>NUCLEOTIDE SEQUENCE [LARGE SCALE GENOMIC DNA]</scope>
    <source>
        <strain evidence="13">PAL-ZL1</strain>
    </source>
</reference>
<evidence type="ECO:0000259" key="12">
    <source>
        <dbReference type="Pfam" id="PF00275"/>
    </source>
</evidence>
<gene>
    <name evidence="13" type="ORF">D5086_0000047370</name>
</gene>
<sequence length="484" mass="52172">MAQVSKISSGAQNTYMISHQLYLGLFCNPSKIFLVVTLPGSKSLSNRILLLAALSEGTTVVDNLLNDDDVHYMLGALRTLGLRLEENTELKQVTVEGCGGQFLVGKEAKIDVELFLGNARTAMRPLTAAVENLSYILDGVSRMRERPIGDMVIGLQQFGAYVSCSPTNCPPVRVNANGGLPGGKVKLSGLISSQYLTALLMAAPLALGDVEIETIDKLIFVPYVEMTLKSPGNSFVEGDASNASNFLAGAAITGGTITVEGCGTESSQGNVKFAEVHEKMGAKVTWTKNSVTVTGPPRDSSGWKHLCDVDVNMNKMPDVAMTLAVVALFADGPTSIRDASWRVKETERMIAICTELRKLEATVEEGPDCCVITPPEKLNVTEIDTYDDHRMAMAFSLAACGEVPVTIKDPGCTRKTFPGYFEVLESFLGYPLTLNTHDIHVPQVIKETGKKALVSISVKSHLQSFSWHLLARQEIGMEHVAGSI</sequence>
<dbReference type="InterPro" id="IPR013792">
    <property type="entry name" value="RNA3'P_cycl/enolpyr_Trfase_a/b"/>
</dbReference>
<proteinExistence type="inferred from homology"/>
<dbReference type="PANTHER" id="PTHR21090">
    <property type="entry name" value="AROM/DEHYDROQUINATE SYNTHASE"/>
    <property type="match status" value="1"/>
</dbReference>
<dbReference type="GO" id="GO:0009073">
    <property type="term" value="P:aromatic amino acid family biosynthetic process"/>
    <property type="evidence" value="ECO:0007669"/>
    <property type="project" value="UniProtKB-KW"/>
</dbReference>
<dbReference type="PANTHER" id="PTHR21090:SF5">
    <property type="entry name" value="PENTAFUNCTIONAL AROM POLYPEPTIDE"/>
    <property type="match status" value="1"/>
</dbReference>
<dbReference type="AlphaFoldDB" id="A0A4U5QUA8"/>
<evidence type="ECO:0000256" key="11">
    <source>
        <dbReference type="ARBA" id="ARBA00044633"/>
    </source>
</evidence>
<dbReference type="Gene3D" id="3.65.10.10">
    <property type="entry name" value="Enolpyruvate transferase domain"/>
    <property type="match status" value="2"/>
</dbReference>
<evidence type="ECO:0000256" key="10">
    <source>
        <dbReference type="ARBA" id="ARBA00030046"/>
    </source>
</evidence>
<dbReference type="InterPro" id="IPR001986">
    <property type="entry name" value="Enolpyruvate_Tfrase_dom"/>
</dbReference>
<dbReference type="PIRSF" id="PIRSF000505">
    <property type="entry name" value="EPSPS"/>
    <property type="match status" value="1"/>
</dbReference>
<keyword evidence="8" id="KW-0808">Transferase</keyword>
<dbReference type="EC" id="2.5.1.19" evidence="4"/>
<dbReference type="InterPro" id="IPR036968">
    <property type="entry name" value="Enolpyruvate_Tfrase_sf"/>
</dbReference>
<evidence type="ECO:0000256" key="8">
    <source>
        <dbReference type="ARBA" id="ARBA00022679"/>
    </source>
</evidence>
<dbReference type="FunFam" id="3.65.10.10:FF:000009">
    <property type="entry name" value="3-phosphoshikimate 1-carboxyvinyltransferase"/>
    <property type="match status" value="1"/>
</dbReference>
<evidence type="ECO:0000256" key="5">
    <source>
        <dbReference type="ARBA" id="ARBA00022528"/>
    </source>
</evidence>
<comment type="similarity">
    <text evidence="3">Belongs to the EPSP synthase family.</text>
</comment>
<dbReference type="SUPFAM" id="SSF55205">
    <property type="entry name" value="EPT/RTPC-like"/>
    <property type="match status" value="1"/>
</dbReference>
<name>A0A4U5QUA8_POPAL</name>
<dbReference type="UniPathway" id="UPA00053">
    <property type="reaction ID" value="UER00089"/>
</dbReference>
<dbReference type="HAMAP" id="MF_00210">
    <property type="entry name" value="EPSP_synth"/>
    <property type="match status" value="1"/>
</dbReference>
<protein>
    <recommendedName>
        <fullName evidence="4">3-phosphoshikimate 1-carboxyvinyltransferase</fullName>
        <ecNumber evidence="4">2.5.1.19</ecNumber>
    </recommendedName>
    <alternativeName>
        <fullName evidence="10">5-enolpyruvylshikimate-3-phosphate synthase</fullName>
    </alternativeName>
</protein>
<evidence type="ECO:0000256" key="6">
    <source>
        <dbReference type="ARBA" id="ARBA00022605"/>
    </source>
</evidence>
<dbReference type="GO" id="GO:0009507">
    <property type="term" value="C:chloroplast"/>
    <property type="evidence" value="ECO:0007669"/>
    <property type="project" value="UniProtKB-SubCell"/>
</dbReference>
<feature type="domain" description="Enolpyruvate transferase" evidence="12">
    <location>
        <begin position="35"/>
        <end position="229"/>
    </location>
</feature>
<keyword evidence="5" id="KW-0150">Chloroplast</keyword>
<comment type="catalytic activity">
    <reaction evidence="11">
        <text>3-phosphoshikimate + phosphoenolpyruvate = 5-O-(1-carboxyvinyl)-3-phosphoshikimate + phosphate</text>
        <dbReference type="Rhea" id="RHEA:21256"/>
        <dbReference type="ChEBI" id="CHEBI:43474"/>
        <dbReference type="ChEBI" id="CHEBI:57701"/>
        <dbReference type="ChEBI" id="CHEBI:58702"/>
        <dbReference type="ChEBI" id="CHEBI:145989"/>
        <dbReference type="EC" id="2.5.1.19"/>
    </reaction>
    <physiologicalReaction direction="left-to-right" evidence="11">
        <dbReference type="Rhea" id="RHEA:21257"/>
    </physiologicalReaction>
</comment>
<dbReference type="InterPro" id="IPR006264">
    <property type="entry name" value="EPSP_synthase"/>
</dbReference>
<dbReference type="EMBL" id="RCHU01000113">
    <property type="protein sequence ID" value="TKS14663.1"/>
    <property type="molecule type" value="Genomic_DNA"/>
</dbReference>
<dbReference type="CDD" id="cd01556">
    <property type="entry name" value="EPSP_synthase"/>
    <property type="match status" value="1"/>
</dbReference>
<comment type="subcellular location">
    <subcellularLocation>
        <location evidence="1">Plastid</location>
        <location evidence="1">Chloroplast</location>
    </subcellularLocation>
</comment>
<dbReference type="STRING" id="43335.A0A4U5QUA8"/>
<feature type="domain" description="Enolpyruvate transferase" evidence="12">
    <location>
        <begin position="231"/>
        <end position="424"/>
    </location>
</feature>
<evidence type="ECO:0000256" key="2">
    <source>
        <dbReference type="ARBA" id="ARBA00004811"/>
    </source>
</evidence>
<evidence type="ECO:0000256" key="3">
    <source>
        <dbReference type="ARBA" id="ARBA00009948"/>
    </source>
</evidence>
<evidence type="ECO:0000313" key="13">
    <source>
        <dbReference type="EMBL" id="TKS14663.1"/>
    </source>
</evidence>
<keyword evidence="9" id="KW-0057">Aromatic amino acid biosynthesis</keyword>